<dbReference type="AlphaFoldDB" id="A0A7T3RBQ3"/>
<accession>A0A7T3RBQ3</accession>
<name>A0A7T3RBQ3_9SPIR</name>
<evidence type="ECO:0000313" key="3">
    <source>
        <dbReference type="Proteomes" id="UP000595224"/>
    </source>
</evidence>
<feature type="domain" description="6-hydroxymethylpterin diphosphokinase MptE-like" evidence="1">
    <location>
        <begin position="169"/>
        <end position="325"/>
    </location>
</feature>
<reference evidence="2 3" key="1">
    <citation type="submission" date="2020-11" db="EMBL/GenBank/DDBJ databases">
        <title>Treponema Peruensis nv. sp., first commensal Treponema isolated from human feces.</title>
        <authorList>
            <person name="Belkhou C."/>
            <person name="Raes J."/>
        </authorList>
    </citation>
    <scope>NUCLEOTIDE SEQUENCE [LARGE SCALE GENOMIC DNA]</scope>
    <source>
        <strain evidence="2 3">RCC2812</strain>
    </source>
</reference>
<dbReference type="InterPro" id="IPR002826">
    <property type="entry name" value="MptE-like"/>
</dbReference>
<gene>
    <name evidence="2" type="ORF">IWA51_07560</name>
</gene>
<dbReference type="PANTHER" id="PTHR41786">
    <property type="entry name" value="MOTILITY ACCESSORY FACTOR MAF"/>
    <property type="match status" value="1"/>
</dbReference>
<proteinExistence type="predicted"/>
<keyword evidence="3" id="KW-1185">Reference proteome</keyword>
<dbReference type="RefSeq" id="WP_198441985.1">
    <property type="nucleotide sequence ID" value="NZ_CBCSHE010000001.1"/>
</dbReference>
<dbReference type="EMBL" id="CP064936">
    <property type="protein sequence ID" value="QQA00137.1"/>
    <property type="molecule type" value="Genomic_DNA"/>
</dbReference>
<evidence type="ECO:0000313" key="2">
    <source>
        <dbReference type="EMBL" id="QQA00137.1"/>
    </source>
</evidence>
<sequence length="494" mass="54600">MQNLDFLDAADGSKTCSANGIRLHSFYSPEKEAERFADGIPCDFNPKYILITEPALSYCAPFLRRRFAHSVLCCTRFCADFSQTDNLWDKVFYSDSALGEALFSFMGDEGIASCLFVSWKPSEKAFPKQSALAWNEIKAAVLKSRNVLCTRKHFAKRWAKNAVRLSLFAKNIYGIKSGTSPVVVCASGPSLFSSLKKIREYRDSFFLIAVSSALSPLVNAGIVPDLCVSTDGGFWAKMHLTFAEKKFHVPLAVPAEGACPGEAAANEKIVPLFYGDGIGDDILRGCGICGLRSQRNGTVSGTAAMLALSITSGNVFFCGLDLAPSKSFCHTQPNELEKTDSLCDGRLCTQETRLAPGGFTSRALDIYRSWFSAADFGGRLKRLSNHFDYKNTLGKIQDTDWEYFAERKGTGIKPELYKQDIKPLYVCREEAVRRTIHEKIGNQEWISCALPSEAVVLERSSGTQFEENAKQTIQSGMQDFYASLIKSVPDRGRI</sequence>
<dbReference type="Pfam" id="PF01973">
    <property type="entry name" value="MptE-like"/>
    <property type="match status" value="1"/>
</dbReference>
<dbReference type="PANTHER" id="PTHR41786:SF1">
    <property type="entry name" value="6-HYDROXYMETHYLPTERIN DIPHOSPHOKINASE MPTE-LIKE DOMAIN-CONTAINING PROTEIN"/>
    <property type="match status" value="1"/>
</dbReference>
<dbReference type="Proteomes" id="UP000595224">
    <property type="component" value="Chromosome"/>
</dbReference>
<dbReference type="KEGG" id="tper:IWA51_07560"/>
<protein>
    <submittedName>
        <fullName evidence="2">DUF115 domain-containing protein</fullName>
    </submittedName>
</protein>
<evidence type="ECO:0000259" key="1">
    <source>
        <dbReference type="Pfam" id="PF01973"/>
    </source>
</evidence>
<organism evidence="2 3">
    <name type="scientific">Treponema peruense</name>
    <dbReference type="NCBI Taxonomy" id="2787628"/>
    <lineage>
        <taxon>Bacteria</taxon>
        <taxon>Pseudomonadati</taxon>
        <taxon>Spirochaetota</taxon>
        <taxon>Spirochaetia</taxon>
        <taxon>Spirochaetales</taxon>
        <taxon>Treponemataceae</taxon>
        <taxon>Treponema</taxon>
    </lineage>
</organism>